<dbReference type="PANTHER" id="PTHR47811">
    <property type="entry name" value="TRNA PSEUDOURIDINE SYNTHASE D"/>
    <property type="match status" value="1"/>
</dbReference>
<dbReference type="eggNOG" id="COG0585">
    <property type="taxonomic scope" value="Bacteria"/>
</dbReference>
<evidence type="ECO:0000313" key="7">
    <source>
        <dbReference type="Proteomes" id="UP000009102"/>
    </source>
</evidence>
<dbReference type="PROSITE" id="PS01268">
    <property type="entry name" value="UPF0024"/>
    <property type="match status" value="1"/>
</dbReference>
<dbReference type="GO" id="GO:0005829">
    <property type="term" value="C:cytosol"/>
    <property type="evidence" value="ECO:0007669"/>
    <property type="project" value="TreeGrafter"/>
</dbReference>
<dbReference type="KEGG" id="hna:Hneap_1148"/>
<comment type="function">
    <text evidence="4">Responsible for synthesis of pseudouridine from uracil-13 in transfer RNAs.</text>
</comment>
<dbReference type="EMBL" id="CP001801">
    <property type="protein sequence ID" value="ACX95984.1"/>
    <property type="molecule type" value="Genomic_DNA"/>
</dbReference>
<dbReference type="EC" id="5.4.99.27" evidence="4"/>
<dbReference type="AlphaFoldDB" id="D0KZW1"/>
<evidence type="ECO:0000256" key="3">
    <source>
        <dbReference type="ARBA" id="ARBA00023235"/>
    </source>
</evidence>
<keyword evidence="2 4" id="KW-0819">tRNA processing</keyword>
<protein>
    <recommendedName>
        <fullName evidence="4">tRNA pseudouridine synthase D</fullName>
        <ecNumber evidence="4">5.4.99.27</ecNumber>
    </recommendedName>
    <alternativeName>
        <fullName evidence="4">tRNA pseudouridine(13) synthase</fullName>
    </alternativeName>
    <alternativeName>
        <fullName evidence="4">tRNA pseudouridylate synthase D</fullName>
    </alternativeName>
    <alternativeName>
        <fullName evidence="4">tRNA-uridine isomerase D</fullName>
    </alternativeName>
</protein>
<dbReference type="RefSeq" id="WP_012824020.1">
    <property type="nucleotide sequence ID" value="NC_013422.1"/>
</dbReference>
<dbReference type="Gene3D" id="3.30.2350.20">
    <property type="entry name" value="TruD, catalytic domain"/>
    <property type="match status" value="1"/>
</dbReference>
<comment type="similarity">
    <text evidence="1 4">Belongs to the pseudouridine synthase TruD family.</text>
</comment>
<dbReference type="InterPro" id="IPR020103">
    <property type="entry name" value="PsdUridine_synth_cat_dom_sf"/>
</dbReference>
<dbReference type="InterPro" id="IPR011760">
    <property type="entry name" value="PsdUridine_synth_TruD_insert"/>
</dbReference>
<dbReference type="GO" id="GO:0003723">
    <property type="term" value="F:RNA binding"/>
    <property type="evidence" value="ECO:0007669"/>
    <property type="project" value="InterPro"/>
</dbReference>
<feature type="domain" description="TRUD" evidence="5">
    <location>
        <begin position="164"/>
        <end position="319"/>
    </location>
</feature>
<organism evidence="6 7">
    <name type="scientific">Halothiobacillus neapolitanus (strain ATCC 23641 / DSM 15147 / CIP 104769 / NCIMB 8539 / c2)</name>
    <name type="common">Thiobacillus neapolitanus</name>
    <dbReference type="NCBI Taxonomy" id="555778"/>
    <lineage>
        <taxon>Bacteria</taxon>
        <taxon>Pseudomonadati</taxon>
        <taxon>Pseudomonadota</taxon>
        <taxon>Gammaproteobacteria</taxon>
        <taxon>Chromatiales</taxon>
        <taxon>Halothiobacillaceae</taxon>
        <taxon>Halothiobacillus</taxon>
    </lineage>
</organism>
<dbReference type="GO" id="GO:0031119">
    <property type="term" value="P:tRNA pseudouridine synthesis"/>
    <property type="evidence" value="ECO:0007669"/>
    <property type="project" value="UniProtKB-UniRule"/>
</dbReference>
<sequence>MSANPGPLDQLLYHGAPPILQGQLKQSPSDFRVDEILGFEPDGEGAHGLFLVEKTGITTGQMLGLLSKLSGVAERDIGFCGMKDKLAVTSQWVSLPLMPSHSLENPPDWIDALPDHVKVLRWNLHRKKLRRGSHRGNRFTVTIRDVIGHDPELRQRIERLESQGFPNYFAEQRFGHAGSNYALLEKLGRLSNARSISRADRNWGISTLRAEIFNRVLSDRLSQNTEATAKPGDLARLAGTNSWFLVVEEELNNTQQRIDTKDIWLTGPLWGEGPSPAFGDIKTEETRIVEEVLTSYGSENWSNHLRDWRVEHDRRALMAPITNLQCEEKTEEGSRILNLSFALESGSYATALLREIIDLTPAD</sequence>
<dbReference type="STRING" id="555778.Hneap_1148"/>
<dbReference type="CDD" id="cd01291">
    <property type="entry name" value="PseudoU_synth"/>
    <property type="match status" value="1"/>
</dbReference>
<dbReference type="Gene3D" id="3.30.2340.10">
    <property type="entry name" value="TruD, insertion domain"/>
    <property type="match status" value="1"/>
</dbReference>
<dbReference type="GO" id="GO:0160150">
    <property type="term" value="F:tRNA pseudouridine(13) synthase activity"/>
    <property type="evidence" value="ECO:0007669"/>
    <property type="project" value="UniProtKB-EC"/>
</dbReference>
<dbReference type="InterPro" id="IPR001656">
    <property type="entry name" value="PsdUridine_synth_TruD"/>
</dbReference>
<evidence type="ECO:0000259" key="5">
    <source>
        <dbReference type="PROSITE" id="PS50984"/>
    </source>
</evidence>
<dbReference type="HOGENOM" id="CLU_005281_4_0_6"/>
<evidence type="ECO:0000256" key="1">
    <source>
        <dbReference type="ARBA" id="ARBA00007953"/>
    </source>
</evidence>
<proteinExistence type="inferred from homology"/>
<dbReference type="PROSITE" id="PS50984">
    <property type="entry name" value="TRUD"/>
    <property type="match status" value="1"/>
</dbReference>
<evidence type="ECO:0000256" key="2">
    <source>
        <dbReference type="ARBA" id="ARBA00022694"/>
    </source>
</evidence>
<dbReference type="PANTHER" id="PTHR47811:SF1">
    <property type="entry name" value="TRNA PSEUDOURIDINE SYNTHASE D"/>
    <property type="match status" value="1"/>
</dbReference>
<dbReference type="Pfam" id="PF01142">
    <property type="entry name" value="TruD"/>
    <property type="match status" value="2"/>
</dbReference>
<keyword evidence="3 4" id="KW-0413">Isomerase</keyword>
<dbReference type="InterPro" id="IPR050170">
    <property type="entry name" value="TruD_pseudoU_synthase"/>
</dbReference>
<feature type="active site" description="Nucleophile" evidence="4">
    <location>
        <position position="84"/>
    </location>
</feature>
<keyword evidence="7" id="KW-1185">Reference proteome</keyword>
<comment type="catalytic activity">
    <reaction evidence="4">
        <text>uridine(13) in tRNA = pseudouridine(13) in tRNA</text>
        <dbReference type="Rhea" id="RHEA:42540"/>
        <dbReference type="Rhea" id="RHEA-COMP:10105"/>
        <dbReference type="Rhea" id="RHEA-COMP:10106"/>
        <dbReference type="ChEBI" id="CHEBI:65314"/>
        <dbReference type="ChEBI" id="CHEBI:65315"/>
        <dbReference type="EC" id="5.4.99.27"/>
    </reaction>
</comment>
<dbReference type="InterPro" id="IPR043165">
    <property type="entry name" value="TruD_insert_sf"/>
</dbReference>
<dbReference type="InterPro" id="IPR020119">
    <property type="entry name" value="PsdUridine_synth_TruD_CS"/>
</dbReference>
<gene>
    <name evidence="4" type="primary">truD</name>
    <name evidence="6" type="ordered locus">Hneap_1148</name>
</gene>
<dbReference type="SUPFAM" id="SSF55120">
    <property type="entry name" value="Pseudouridine synthase"/>
    <property type="match status" value="1"/>
</dbReference>
<evidence type="ECO:0000256" key="4">
    <source>
        <dbReference type="HAMAP-Rule" id="MF_01082"/>
    </source>
</evidence>
<dbReference type="OrthoDB" id="1550679at2"/>
<dbReference type="Proteomes" id="UP000009102">
    <property type="component" value="Chromosome"/>
</dbReference>
<accession>D0KZW1</accession>
<dbReference type="HAMAP" id="MF_01082">
    <property type="entry name" value="TruD"/>
    <property type="match status" value="1"/>
</dbReference>
<dbReference type="InterPro" id="IPR042214">
    <property type="entry name" value="TruD_catalytic"/>
</dbReference>
<evidence type="ECO:0000313" key="6">
    <source>
        <dbReference type="EMBL" id="ACX95984.1"/>
    </source>
</evidence>
<reference evidence="6 7" key="1">
    <citation type="submission" date="2009-10" db="EMBL/GenBank/DDBJ databases">
        <title>Complete sequence of Halothiobacillus neapolitanus c2.</title>
        <authorList>
            <consortium name="US DOE Joint Genome Institute"/>
            <person name="Lucas S."/>
            <person name="Copeland A."/>
            <person name="Lapidus A."/>
            <person name="Glavina del Rio T."/>
            <person name="Tice H."/>
            <person name="Bruce D."/>
            <person name="Goodwin L."/>
            <person name="Pitluck S."/>
            <person name="Davenport K."/>
            <person name="Brettin T."/>
            <person name="Detter J.C."/>
            <person name="Han C."/>
            <person name="Tapia R."/>
            <person name="Larimer F."/>
            <person name="Land M."/>
            <person name="Hauser L."/>
            <person name="Kyrpides N."/>
            <person name="Mikhailova N."/>
            <person name="Kerfeld C."/>
            <person name="Cannon G."/>
            <person name="Heinhort S."/>
        </authorList>
    </citation>
    <scope>NUCLEOTIDE SEQUENCE [LARGE SCALE GENOMIC DNA]</scope>
    <source>
        <strain evidence="7">ATCC 23641 / c2</strain>
    </source>
</reference>
<name>D0KZW1_HALNC</name>